<evidence type="ECO:0000256" key="1">
    <source>
        <dbReference type="ARBA" id="ARBA00023015"/>
    </source>
</evidence>
<keyword evidence="2" id="KW-0238">DNA-binding</keyword>
<evidence type="ECO:0000313" key="6">
    <source>
        <dbReference type="Proteomes" id="UP000199315"/>
    </source>
</evidence>
<dbReference type="PANTHER" id="PTHR43280:SF28">
    <property type="entry name" value="HTH-TYPE TRANSCRIPTIONAL ACTIVATOR RHAS"/>
    <property type="match status" value="1"/>
</dbReference>
<dbReference type="AlphaFoldDB" id="A0A1D3TTQ3"/>
<sequence>MAMGSLYHFLGTLSKKELKSSESTLSSGELYFRKIVDYISANYFNDISVQSIADEFNIDRTYIFKLFKKHLNTSPKQYIMNFRIDRACDLLRKSHLDITATGFAVGFNSPPYFSKQFSLKMGITPLKYRRQFIEAGMQKGHYANVY</sequence>
<dbReference type="SUPFAM" id="SSF46689">
    <property type="entry name" value="Homeodomain-like"/>
    <property type="match status" value="2"/>
</dbReference>
<evidence type="ECO:0000259" key="4">
    <source>
        <dbReference type="PROSITE" id="PS01124"/>
    </source>
</evidence>
<organism evidence="5 6">
    <name type="scientific">Anaerobium acetethylicum</name>
    <dbReference type="NCBI Taxonomy" id="1619234"/>
    <lineage>
        <taxon>Bacteria</taxon>
        <taxon>Bacillati</taxon>
        <taxon>Bacillota</taxon>
        <taxon>Clostridia</taxon>
        <taxon>Lachnospirales</taxon>
        <taxon>Lachnospiraceae</taxon>
        <taxon>Anaerobium</taxon>
    </lineage>
</organism>
<proteinExistence type="predicted"/>
<dbReference type="InterPro" id="IPR018062">
    <property type="entry name" value="HTH_AraC-typ_CS"/>
</dbReference>
<dbReference type="GO" id="GO:0043565">
    <property type="term" value="F:sequence-specific DNA binding"/>
    <property type="evidence" value="ECO:0007669"/>
    <property type="project" value="InterPro"/>
</dbReference>
<dbReference type="STRING" id="1619234.SAMN05421730_101035"/>
<dbReference type="Proteomes" id="UP000199315">
    <property type="component" value="Unassembled WGS sequence"/>
</dbReference>
<reference evidence="5 6" key="1">
    <citation type="submission" date="2016-09" db="EMBL/GenBank/DDBJ databases">
        <authorList>
            <person name="Capua I."/>
            <person name="De Benedictis P."/>
            <person name="Joannis T."/>
            <person name="Lombin L.H."/>
            <person name="Cattoli G."/>
        </authorList>
    </citation>
    <scope>NUCLEOTIDE SEQUENCE [LARGE SCALE GENOMIC DNA]</scope>
    <source>
        <strain evidence="5 6">GluBS11</strain>
    </source>
</reference>
<dbReference type="PROSITE" id="PS01124">
    <property type="entry name" value="HTH_ARAC_FAMILY_2"/>
    <property type="match status" value="1"/>
</dbReference>
<dbReference type="PANTHER" id="PTHR43280">
    <property type="entry name" value="ARAC-FAMILY TRANSCRIPTIONAL REGULATOR"/>
    <property type="match status" value="1"/>
</dbReference>
<protein>
    <submittedName>
        <fullName evidence="5">Helix-turn-helix domain-containing protein</fullName>
    </submittedName>
</protein>
<evidence type="ECO:0000313" key="5">
    <source>
        <dbReference type="EMBL" id="SCP97371.1"/>
    </source>
</evidence>
<keyword evidence="3" id="KW-0804">Transcription</keyword>
<dbReference type="InterPro" id="IPR018060">
    <property type="entry name" value="HTH_AraC"/>
</dbReference>
<gene>
    <name evidence="5" type="ORF">SAMN05421730_101035</name>
</gene>
<dbReference type="InterPro" id="IPR009057">
    <property type="entry name" value="Homeodomain-like_sf"/>
</dbReference>
<dbReference type="Gene3D" id="1.10.10.60">
    <property type="entry name" value="Homeodomain-like"/>
    <property type="match status" value="2"/>
</dbReference>
<name>A0A1D3TTQ3_9FIRM</name>
<feature type="domain" description="HTH araC/xylS-type" evidence="4">
    <location>
        <begin position="33"/>
        <end position="131"/>
    </location>
</feature>
<dbReference type="EMBL" id="FMKA01000010">
    <property type="protein sequence ID" value="SCP97371.1"/>
    <property type="molecule type" value="Genomic_DNA"/>
</dbReference>
<dbReference type="GO" id="GO:0003700">
    <property type="term" value="F:DNA-binding transcription factor activity"/>
    <property type="evidence" value="ECO:0007669"/>
    <property type="project" value="InterPro"/>
</dbReference>
<dbReference type="PROSITE" id="PS00041">
    <property type="entry name" value="HTH_ARAC_FAMILY_1"/>
    <property type="match status" value="1"/>
</dbReference>
<accession>A0A1D3TTQ3</accession>
<evidence type="ECO:0000256" key="2">
    <source>
        <dbReference type="ARBA" id="ARBA00023125"/>
    </source>
</evidence>
<dbReference type="Pfam" id="PF12833">
    <property type="entry name" value="HTH_18"/>
    <property type="match status" value="1"/>
</dbReference>
<dbReference type="SMART" id="SM00342">
    <property type="entry name" value="HTH_ARAC"/>
    <property type="match status" value="1"/>
</dbReference>
<keyword evidence="6" id="KW-1185">Reference proteome</keyword>
<keyword evidence="1" id="KW-0805">Transcription regulation</keyword>
<evidence type="ECO:0000256" key="3">
    <source>
        <dbReference type="ARBA" id="ARBA00023163"/>
    </source>
</evidence>